<dbReference type="RefSeq" id="WP_349226394.1">
    <property type="nucleotide sequence ID" value="NZ_JBBNFG020000005.1"/>
</dbReference>
<evidence type="ECO:0000313" key="4">
    <source>
        <dbReference type="EMBL" id="MEQ2508728.1"/>
    </source>
</evidence>
<dbReference type="InterPro" id="IPR024455">
    <property type="entry name" value="Phage_capsid"/>
</dbReference>
<comment type="caution">
    <text evidence="4">The sequence shown here is derived from an EMBL/GenBank/DDBJ whole genome shotgun (WGS) entry which is preliminary data.</text>
</comment>
<dbReference type="Gene3D" id="3.30.2400.10">
    <property type="entry name" value="Major capsid protein gp5"/>
    <property type="match status" value="1"/>
</dbReference>
<sequence>MTKNLNKIYDLVKRAKAENRDITEEELKELQDETPKEDETPTECKEKKSDEEVDTPMEDDEIPAEEDIETPTEDDPKEDDIDDKSDEDVETPMEDEDETPTDDDKEDNSNVRMNKNFSLLKTVRSISKNQPLDELTNAVVEQGKSEMRKAGLSAQGQLVIPTNEVRAIHSVTADGESVVATDVFDILTPLRAKNVLAQAGATIYSNLTSDVKIPIMSKSNVTFEDENGEAKDGAGAFNYLKLTPHRLTAYVDISKELLAQDSVDVENAIRTDLVNAINSKLEEAFLSDFSGSTVQPKGIFAIVKPDSAVTKDFATLVANEAKVEDANILNEPCYILSNKAKAALRAMAKGAKSTELVYENGEVDGTKAYNTSNVPASNYLFGDMSSLVIGTWSGLDLIVDPYTQAAKGAVRLVVNMYVDFGVARPETLVAGKLA</sequence>
<feature type="compositionally biased region" description="Basic and acidic residues" evidence="2">
    <location>
        <begin position="10"/>
        <end position="22"/>
    </location>
</feature>
<proteinExistence type="predicted"/>
<evidence type="ECO:0000313" key="5">
    <source>
        <dbReference type="Proteomes" id="UP001465717"/>
    </source>
</evidence>
<protein>
    <submittedName>
        <fullName evidence="4">Phage major capsid protein</fullName>
    </submittedName>
</protein>
<organism evidence="4 5">
    <name type="scientific">Segatella sinensis</name>
    <dbReference type="NCBI Taxonomy" id="3085167"/>
    <lineage>
        <taxon>Bacteria</taxon>
        <taxon>Pseudomonadati</taxon>
        <taxon>Bacteroidota</taxon>
        <taxon>Bacteroidia</taxon>
        <taxon>Bacteroidales</taxon>
        <taxon>Prevotellaceae</taxon>
        <taxon>Segatella</taxon>
    </lineage>
</organism>
<dbReference type="InterPro" id="IPR054612">
    <property type="entry name" value="Phage_capsid-like_C"/>
</dbReference>
<name>A0ABV1G0B3_9BACT</name>
<feature type="compositionally biased region" description="Basic and acidic residues" evidence="2">
    <location>
        <begin position="28"/>
        <end position="50"/>
    </location>
</feature>
<dbReference type="Proteomes" id="UP001465717">
    <property type="component" value="Unassembled WGS sequence"/>
</dbReference>
<feature type="compositionally biased region" description="Acidic residues" evidence="2">
    <location>
        <begin position="51"/>
        <end position="106"/>
    </location>
</feature>
<dbReference type="NCBIfam" id="TIGR01554">
    <property type="entry name" value="major_cap_HK97"/>
    <property type="match status" value="1"/>
</dbReference>
<evidence type="ECO:0000259" key="3">
    <source>
        <dbReference type="Pfam" id="PF05065"/>
    </source>
</evidence>
<comment type="subcellular location">
    <subcellularLocation>
        <location evidence="1">Virion</location>
    </subcellularLocation>
</comment>
<evidence type="ECO:0000256" key="1">
    <source>
        <dbReference type="ARBA" id="ARBA00004328"/>
    </source>
</evidence>
<dbReference type="Pfam" id="PF05065">
    <property type="entry name" value="Phage_capsid"/>
    <property type="match status" value="1"/>
</dbReference>
<accession>A0ABV1G0B3</accession>
<dbReference type="SUPFAM" id="SSF56563">
    <property type="entry name" value="Major capsid protein gp5"/>
    <property type="match status" value="1"/>
</dbReference>
<feature type="domain" description="Phage capsid-like C-terminal" evidence="3">
    <location>
        <begin position="185"/>
        <end position="432"/>
    </location>
</feature>
<gene>
    <name evidence="4" type="ORF">AAAT87_10630</name>
</gene>
<evidence type="ECO:0000256" key="2">
    <source>
        <dbReference type="SAM" id="MobiDB-lite"/>
    </source>
</evidence>
<dbReference type="EMBL" id="JBBNGE010000037">
    <property type="protein sequence ID" value="MEQ2508728.1"/>
    <property type="molecule type" value="Genomic_DNA"/>
</dbReference>
<feature type="region of interest" description="Disordered" evidence="2">
    <location>
        <begin position="1"/>
        <end position="111"/>
    </location>
</feature>
<reference evidence="4 5" key="1">
    <citation type="submission" date="2024-04" db="EMBL/GenBank/DDBJ databases">
        <title>Human intestinal bacterial collection.</title>
        <authorList>
            <person name="Pauvert C."/>
            <person name="Hitch T.C.A."/>
            <person name="Clavel T."/>
        </authorList>
    </citation>
    <scope>NUCLEOTIDE SEQUENCE [LARGE SCALE GENOMIC DNA]</scope>
    <source>
        <strain evidence="4 5">CLA-AA-H174</strain>
    </source>
</reference>
<keyword evidence="5" id="KW-1185">Reference proteome</keyword>